<proteinExistence type="predicted"/>
<evidence type="ECO:0000256" key="1">
    <source>
        <dbReference type="SAM" id="Phobius"/>
    </source>
</evidence>
<keyword evidence="1" id="KW-0812">Transmembrane</keyword>
<feature type="transmembrane region" description="Helical" evidence="1">
    <location>
        <begin position="107"/>
        <end position="134"/>
    </location>
</feature>
<organism evidence="2">
    <name type="scientific">Ralstonia syzygii R24</name>
    <dbReference type="NCBI Taxonomy" id="907261"/>
    <lineage>
        <taxon>Bacteria</taxon>
        <taxon>Pseudomonadati</taxon>
        <taxon>Pseudomonadota</taxon>
        <taxon>Betaproteobacteria</taxon>
        <taxon>Burkholderiales</taxon>
        <taxon>Burkholderiaceae</taxon>
        <taxon>Ralstonia</taxon>
        <taxon>Ralstonia solanacearum species complex</taxon>
    </lineage>
</organism>
<reference evidence="2" key="1">
    <citation type="journal article" date="2011" name="PLoS ONE">
        <title>Ralstonia syzygii, the Blood Disease Bacterium and some Asian R. solanacearum strains form a single genomic species despite divergent lifestyles.</title>
        <authorList>
            <person name="Remenant B."/>
            <person name="de Cambiaire J.C."/>
            <person name="Cellier G."/>
            <person name="Jacobs J.M."/>
            <person name="Mangenot S."/>
            <person name="Barbe V."/>
            <person name="Lajus A."/>
            <person name="Vallenet D."/>
            <person name="Medigue C."/>
            <person name="Fegan M."/>
            <person name="Allen C."/>
            <person name="Prior P."/>
        </authorList>
    </citation>
    <scope>NUCLEOTIDE SEQUENCE</scope>
    <source>
        <strain evidence="2">R24</strain>
    </source>
</reference>
<feature type="transmembrane region" description="Helical" evidence="1">
    <location>
        <begin position="68"/>
        <end position="87"/>
    </location>
</feature>
<feature type="transmembrane region" description="Helical" evidence="1">
    <location>
        <begin position="181"/>
        <end position="199"/>
    </location>
</feature>
<reference evidence="2" key="2">
    <citation type="submission" date="2011-04" db="EMBL/GenBank/DDBJ databases">
        <authorList>
            <person name="Genoscope - CEA"/>
        </authorList>
    </citation>
    <scope>NUCLEOTIDE SEQUENCE</scope>
    <source>
        <strain evidence="2">R24</strain>
    </source>
</reference>
<evidence type="ECO:0000313" key="2">
    <source>
        <dbReference type="EMBL" id="CCA88175.1"/>
    </source>
</evidence>
<feature type="transmembrane region" description="Helical" evidence="1">
    <location>
        <begin position="309"/>
        <end position="329"/>
    </location>
</feature>
<feature type="transmembrane region" description="Helical" evidence="1">
    <location>
        <begin position="445"/>
        <end position="466"/>
    </location>
</feature>
<dbReference type="GO" id="GO:0016787">
    <property type="term" value="F:hydrolase activity"/>
    <property type="evidence" value="ECO:0007669"/>
    <property type="project" value="UniProtKB-KW"/>
</dbReference>
<gene>
    <name evidence="2" type="ORF">RALSY_mp10717</name>
</gene>
<keyword evidence="2" id="KW-0378">Hydrolase</keyword>
<keyword evidence="1" id="KW-0472">Membrane</keyword>
<dbReference type="EMBL" id="FR854090">
    <property type="protein sequence ID" value="CCA88175.1"/>
    <property type="molecule type" value="Genomic_DNA"/>
</dbReference>
<feature type="transmembrane region" description="Helical" evidence="1">
    <location>
        <begin position="350"/>
        <end position="371"/>
    </location>
</feature>
<protein>
    <submittedName>
        <fullName evidence="2">Putative fenitrothion hydrolase protein FedB</fullName>
    </submittedName>
</protein>
<feature type="transmembrane region" description="Helical" evidence="1">
    <location>
        <begin position="410"/>
        <end position="433"/>
    </location>
</feature>
<feature type="transmembrane region" description="Helical" evidence="1">
    <location>
        <begin position="24"/>
        <end position="47"/>
    </location>
</feature>
<dbReference type="AlphaFoldDB" id="G3AA41"/>
<keyword evidence="1" id="KW-1133">Transmembrane helix</keyword>
<name>G3AA41_9RALS</name>
<accession>G3AA41</accession>
<sequence length="471" mass="52264">MVACMPTLANAHAWNIPYYLPVPLWLYAYAATGTLIISFMVLAFASGTKTPGTESRSNQRGKGLRIPASRLHAAQLASAIFLVLLIVSGIAGTQNPFRSLSMSGFWIWFYLGSIYVSAILGDIYAFANPIALILRIAAHYFPSLETGRYRYPQRFALYPALFVYIALIALELFGAGRPRDVSLFLIGYVAYAVAGSLCFGRELWLRHFDTFGMLCGLCARLSPLKWSSSSKNEVTVKLRNPVTDISRDKPSHISVVAFLSFMLASTAYDGLRDTATWNTFFWRGIYPHIINLFPTLGKNYAFSGEMILAWQWLTFAAMSAAYYCLFRGFCALEAITSRSSFDGKHFSRQFCFALLPIAFFYNVCHYFTLFLDQGRKIIALAADPLGLGWKLFSMSSTQDSAAQSLINVGYIWHAQVLLILAGHILSVYITHAISIRSRDLGGTAIIGQLPLLVLTIVLTISGLWILSLPLA</sequence>
<feature type="transmembrane region" description="Helical" evidence="1">
    <location>
        <begin position="155"/>
        <end position="175"/>
    </location>
</feature>